<keyword evidence="16 21" id="KW-0456">Lyase</keyword>
<dbReference type="EC" id="3.5.4.25" evidence="20"/>
<dbReference type="Pfam" id="PF00926">
    <property type="entry name" value="DHBP_synthase"/>
    <property type="match status" value="1"/>
</dbReference>
<feature type="binding site" evidence="20">
    <location>
        <position position="352"/>
    </location>
    <ligand>
        <name>GTP</name>
        <dbReference type="ChEBI" id="CHEBI:37565"/>
    </ligand>
</feature>
<dbReference type="InterPro" id="IPR036144">
    <property type="entry name" value="RibA-like_sf"/>
</dbReference>
<evidence type="ECO:0000256" key="5">
    <source>
        <dbReference type="ARBA" id="ARBA00004904"/>
    </source>
</evidence>
<evidence type="ECO:0000256" key="10">
    <source>
        <dbReference type="ARBA" id="ARBA00022741"/>
    </source>
</evidence>
<evidence type="ECO:0000256" key="4">
    <source>
        <dbReference type="ARBA" id="ARBA00004853"/>
    </source>
</evidence>
<dbReference type="UniPathway" id="UPA00275">
    <property type="reaction ID" value="UER00399"/>
</dbReference>
<dbReference type="InterPro" id="IPR000422">
    <property type="entry name" value="DHBP_synthase_RibB"/>
</dbReference>
<feature type="site" description="Essential for catalytic activity" evidence="21">
    <location>
        <position position="126"/>
    </location>
</feature>
<keyword evidence="13 21" id="KW-0460">Magnesium</keyword>
<comment type="similarity">
    <text evidence="7">In the C-terminal section; belongs to the GTP cyclohydrolase II family.</text>
</comment>
<dbReference type="Pfam" id="PF00925">
    <property type="entry name" value="GTP_cyclohydro2"/>
    <property type="match status" value="1"/>
</dbReference>
<evidence type="ECO:0000256" key="8">
    <source>
        <dbReference type="ARBA" id="ARBA00022619"/>
    </source>
</evidence>
<dbReference type="GO" id="GO:0005525">
    <property type="term" value="F:GTP binding"/>
    <property type="evidence" value="ECO:0007669"/>
    <property type="project" value="UniProtKB-KW"/>
</dbReference>
<dbReference type="KEGG" id="mbry:B1812_04415"/>
<dbReference type="Gene3D" id="3.40.50.10990">
    <property type="entry name" value="GTP cyclohydrolase II"/>
    <property type="match status" value="1"/>
</dbReference>
<feature type="binding site" evidence="20">
    <location>
        <begin position="251"/>
        <end position="255"/>
    </location>
    <ligand>
        <name>GTP</name>
        <dbReference type="ChEBI" id="CHEBI:37565"/>
    </ligand>
</feature>
<feature type="active site" description="Nucleophile" evidence="20">
    <location>
        <position position="331"/>
    </location>
</feature>
<evidence type="ECO:0000256" key="11">
    <source>
        <dbReference type="ARBA" id="ARBA00022801"/>
    </source>
</evidence>
<dbReference type="Proteomes" id="UP000193978">
    <property type="component" value="Chromosome"/>
</dbReference>
<dbReference type="SUPFAM" id="SSF142695">
    <property type="entry name" value="RibA-like"/>
    <property type="match status" value="1"/>
</dbReference>
<evidence type="ECO:0000313" key="23">
    <source>
        <dbReference type="EMBL" id="ARN80441.1"/>
    </source>
</evidence>
<evidence type="ECO:0000259" key="22">
    <source>
        <dbReference type="Pfam" id="PF00925"/>
    </source>
</evidence>
<dbReference type="InterPro" id="IPR017945">
    <property type="entry name" value="DHBP_synth_RibB-like_a/b_dom"/>
</dbReference>
<comment type="cofactor">
    <cofactor evidence="2">
        <name>Mn(2+)</name>
        <dbReference type="ChEBI" id="CHEBI:29035"/>
    </cofactor>
</comment>
<dbReference type="OrthoDB" id="9793111at2"/>
<keyword evidence="11 20" id="KW-0378">Hydrolase</keyword>
<feature type="binding site" evidence="20">
    <location>
        <position position="272"/>
    </location>
    <ligand>
        <name>GTP</name>
        <dbReference type="ChEBI" id="CHEBI:37565"/>
    </ligand>
</feature>
<dbReference type="GO" id="GO:0000287">
    <property type="term" value="F:magnesium ion binding"/>
    <property type="evidence" value="ECO:0007669"/>
    <property type="project" value="UniProtKB-UniRule"/>
</dbReference>
<dbReference type="GO" id="GO:0008686">
    <property type="term" value="F:3,4-dihydroxy-2-butanone-4-phosphate synthase activity"/>
    <property type="evidence" value="ECO:0007669"/>
    <property type="project" value="UniProtKB-UniRule"/>
</dbReference>
<keyword evidence="14 20" id="KW-0342">GTP-binding</keyword>
<comment type="cofactor">
    <cofactor evidence="21">
        <name>Mg(2+)</name>
        <dbReference type="ChEBI" id="CHEBI:18420"/>
    </cofactor>
    <cofactor evidence="21">
        <name>Mn(2+)</name>
        <dbReference type="ChEBI" id="CHEBI:29035"/>
    </cofactor>
    <text evidence="21">Binds 2 divalent metal cations per subunit. Magnesium or manganese.</text>
</comment>
<gene>
    <name evidence="20" type="primary">ribA</name>
    <name evidence="21" type="synonym">ribB</name>
    <name evidence="23" type="ORF">B1812_04415</name>
</gene>
<comment type="subunit">
    <text evidence="21">Homodimer.</text>
</comment>
<feature type="domain" description="GTP cyclohydrolase II" evidence="22">
    <location>
        <begin position="211"/>
        <end position="370"/>
    </location>
</feature>
<dbReference type="PANTHER" id="PTHR21327">
    <property type="entry name" value="GTP CYCLOHYDROLASE II-RELATED"/>
    <property type="match status" value="1"/>
</dbReference>
<comment type="similarity">
    <text evidence="6">In the N-terminal section; belongs to the DHBP synthase family.</text>
</comment>
<comment type="function">
    <text evidence="3 21">Catalyzes the conversion of D-ribulose 5-phosphate to formate and 3,4-dihydroxy-2-butanone 4-phosphate.</text>
</comment>
<keyword evidence="15 21" id="KW-0464">Manganese</keyword>
<dbReference type="HAMAP" id="MF_00180">
    <property type="entry name" value="RibB"/>
    <property type="match status" value="1"/>
</dbReference>
<dbReference type="RefSeq" id="WP_085770505.1">
    <property type="nucleotide sequence ID" value="NZ_AP027149.1"/>
</dbReference>
<feature type="binding site" evidence="20">
    <location>
        <begin position="295"/>
        <end position="297"/>
    </location>
    <ligand>
        <name>GTP</name>
        <dbReference type="ChEBI" id="CHEBI:37565"/>
    </ligand>
</feature>
<keyword evidence="8 21" id="KW-0686">Riboflavin biosynthesis</keyword>
<evidence type="ECO:0000256" key="1">
    <source>
        <dbReference type="ARBA" id="ARBA00000141"/>
    </source>
</evidence>
<comment type="cofactor">
    <cofactor evidence="20">
        <name>Zn(2+)</name>
        <dbReference type="ChEBI" id="CHEBI:29105"/>
    </cofactor>
    <text evidence="20">Binds 1 zinc ion per subunit.</text>
</comment>
<dbReference type="GO" id="GO:0008270">
    <property type="term" value="F:zinc ion binding"/>
    <property type="evidence" value="ECO:0007669"/>
    <property type="project" value="UniProtKB-UniRule"/>
</dbReference>
<evidence type="ECO:0000256" key="2">
    <source>
        <dbReference type="ARBA" id="ARBA00001936"/>
    </source>
</evidence>
<dbReference type="HAMAP" id="MF_00179">
    <property type="entry name" value="RibA"/>
    <property type="match status" value="1"/>
</dbReference>
<evidence type="ECO:0000256" key="6">
    <source>
        <dbReference type="ARBA" id="ARBA00005520"/>
    </source>
</evidence>
<feature type="binding site" evidence="20">
    <location>
        <position position="256"/>
    </location>
    <ligand>
        <name>Zn(2+)</name>
        <dbReference type="ChEBI" id="CHEBI:29105"/>
        <note>catalytic</note>
    </ligand>
</feature>
<dbReference type="NCBIfam" id="TIGR00506">
    <property type="entry name" value="ribB"/>
    <property type="match status" value="1"/>
</dbReference>
<feature type="active site" description="Proton acceptor" evidence="20">
    <location>
        <position position="329"/>
    </location>
</feature>
<keyword evidence="24" id="KW-1185">Reference proteome</keyword>
<dbReference type="NCBIfam" id="NF001591">
    <property type="entry name" value="PRK00393.1"/>
    <property type="match status" value="1"/>
</dbReference>
<dbReference type="EMBL" id="CP019948">
    <property type="protein sequence ID" value="ARN80441.1"/>
    <property type="molecule type" value="Genomic_DNA"/>
</dbReference>
<feature type="binding site" evidence="21">
    <location>
        <begin position="140"/>
        <end position="144"/>
    </location>
    <ligand>
        <name>D-ribulose 5-phosphate</name>
        <dbReference type="ChEBI" id="CHEBI:58121"/>
    </ligand>
</feature>
<evidence type="ECO:0000256" key="13">
    <source>
        <dbReference type="ARBA" id="ARBA00022842"/>
    </source>
</evidence>
<feature type="binding site" evidence="20">
    <location>
        <position position="357"/>
    </location>
    <ligand>
        <name>GTP</name>
        <dbReference type="ChEBI" id="CHEBI:37565"/>
    </ligand>
</feature>
<dbReference type="GO" id="GO:0003935">
    <property type="term" value="F:GTP cyclohydrolase II activity"/>
    <property type="evidence" value="ECO:0007669"/>
    <property type="project" value="UniProtKB-UniRule"/>
</dbReference>
<comment type="catalytic activity">
    <reaction evidence="19 20">
        <text>GTP + 4 H2O = 2,5-diamino-6-hydroxy-4-(5-phosphoribosylamino)-pyrimidine + formate + 2 phosphate + 3 H(+)</text>
        <dbReference type="Rhea" id="RHEA:23704"/>
        <dbReference type="ChEBI" id="CHEBI:15377"/>
        <dbReference type="ChEBI" id="CHEBI:15378"/>
        <dbReference type="ChEBI" id="CHEBI:15740"/>
        <dbReference type="ChEBI" id="CHEBI:37565"/>
        <dbReference type="ChEBI" id="CHEBI:43474"/>
        <dbReference type="ChEBI" id="CHEBI:58614"/>
        <dbReference type="EC" id="3.5.4.25"/>
    </reaction>
</comment>
<evidence type="ECO:0000256" key="20">
    <source>
        <dbReference type="HAMAP-Rule" id="MF_00179"/>
    </source>
</evidence>
<protein>
    <recommendedName>
        <fullName evidence="20 21">Multifunctional fusion protein</fullName>
    </recommendedName>
    <domain>
        <recommendedName>
            <fullName evidence="20">GTP cyclohydrolase-2</fullName>
            <ecNumber evidence="20">3.5.4.25</ecNumber>
        </recommendedName>
        <alternativeName>
            <fullName evidence="20">GTP cyclohydrolase II</fullName>
        </alternativeName>
    </domain>
    <domain>
        <recommendedName>
            <fullName evidence="21">3,4-dihydroxy-2-butanone 4-phosphate synthase</fullName>
            <shortName evidence="21">DHBP synthase</shortName>
            <ecNumber evidence="21">4.1.99.12</ecNumber>
        </recommendedName>
    </domain>
</protein>
<keyword evidence="10 20" id="KW-0547">Nucleotide-binding</keyword>
<dbReference type="PANTHER" id="PTHR21327:SF18">
    <property type="entry name" value="3,4-DIHYDROXY-2-BUTANONE 4-PHOSPHATE SYNTHASE"/>
    <property type="match status" value="1"/>
</dbReference>
<evidence type="ECO:0000256" key="15">
    <source>
        <dbReference type="ARBA" id="ARBA00023211"/>
    </source>
</evidence>
<dbReference type="AlphaFoldDB" id="A0A1W6MS63"/>
<dbReference type="CDD" id="cd00641">
    <property type="entry name" value="GTP_cyclohydro2"/>
    <property type="match status" value="1"/>
</dbReference>
<comment type="function">
    <text evidence="18 20">Catalyzes the conversion of GTP to 2,5-diamino-6-ribosylamino-4(3H)-pyrimidinone 5'-phosphate (DARP), formate and pyrophosphate.</text>
</comment>
<comment type="similarity">
    <text evidence="20">Belongs to the GTP cyclohydrolase II family.</text>
</comment>
<name>A0A1W6MS63_9HYPH</name>
<dbReference type="PIRSF" id="PIRSF001259">
    <property type="entry name" value="RibA"/>
    <property type="match status" value="1"/>
</dbReference>
<evidence type="ECO:0000256" key="14">
    <source>
        <dbReference type="ARBA" id="ARBA00023134"/>
    </source>
</evidence>
<keyword evidence="9 21" id="KW-0479">Metal-binding</keyword>
<keyword evidence="12 20" id="KW-0862">Zinc</keyword>
<dbReference type="STRING" id="655015.B1812_04415"/>
<feature type="binding site" evidence="21">
    <location>
        <position position="32"/>
    </location>
    <ligand>
        <name>D-ribulose 5-phosphate</name>
        <dbReference type="ChEBI" id="CHEBI:58121"/>
    </ligand>
</feature>
<dbReference type="EC" id="4.1.99.12" evidence="21"/>
<dbReference type="GO" id="GO:0030145">
    <property type="term" value="F:manganese ion binding"/>
    <property type="evidence" value="ECO:0007669"/>
    <property type="project" value="UniProtKB-UniRule"/>
</dbReference>
<comment type="catalytic activity">
    <reaction evidence="1 21">
        <text>D-ribulose 5-phosphate = (2S)-2-hydroxy-3-oxobutyl phosphate + formate + H(+)</text>
        <dbReference type="Rhea" id="RHEA:18457"/>
        <dbReference type="ChEBI" id="CHEBI:15378"/>
        <dbReference type="ChEBI" id="CHEBI:15740"/>
        <dbReference type="ChEBI" id="CHEBI:58121"/>
        <dbReference type="ChEBI" id="CHEBI:58830"/>
        <dbReference type="EC" id="4.1.99.12"/>
    </reaction>
</comment>
<feature type="binding site" evidence="21">
    <location>
        <position position="143"/>
    </location>
    <ligand>
        <name>Mg(2+)</name>
        <dbReference type="ChEBI" id="CHEBI:18420"/>
        <label>2</label>
    </ligand>
</feature>
<evidence type="ECO:0000256" key="19">
    <source>
        <dbReference type="ARBA" id="ARBA00049295"/>
    </source>
</evidence>
<accession>A0A1W6MS63</accession>
<evidence type="ECO:0000256" key="17">
    <source>
        <dbReference type="ARBA" id="ARBA00023268"/>
    </source>
</evidence>
<feature type="site" description="Essential for catalytic activity" evidence="21">
    <location>
        <position position="164"/>
    </location>
</feature>
<organism evidence="23 24">
    <name type="scientific">Methylocystis bryophila</name>
    <dbReference type="NCBI Taxonomy" id="655015"/>
    <lineage>
        <taxon>Bacteria</taxon>
        <taxon>Pseudomonadati</taxon>
        <taxon>Pseudomonadota</taxon>
        <taxon>Alphaproteobacteria</taxon>
        <taxon>Hyphomicrobiales</taxon>
        <taxon>Methylocystaceae</taxon>
        <taxon>Methylocystis</taxon>
    </lineage>
</organism>
<feature type="binding site" evidence="20">
    <location>
        <position position="269"/>
    </location>
    <ligand>
        <name>Zn(2+)</name>
        <dbReference type="ChEBI" id="CHEBI:29105"/>
        <note>catalytic</note>
    </ligand>
</feature>
<feature type="binding site" evidence="21">
    <location>
        <position position="28"/>
    </location>
    <ligand>
        <name>Mg(2+)</name>
        <dbReference type="ChEBI" id="CHEBI:18420"/>
        <label>1</label>
    </ligand>
</feature>
<comment type="pathway">
    <text evidence="4 20">Cofactor biosynthesis; riboflavin biosynthesis; 5-amino-6-(D-ribitylamino)uracil from GTP: step 1/4.</text>
</comment>
<dbReference type="GO" id="GO:0009231">
    <property type="term" value="P:riboflavin biosynthetic process"/>
    <property type="evidence" value="ECO:0007669"/>
    <property type="project" value="UniProtKB-UniRule"/>
</dbReference>
<dbReference type="Gene3D" id="3.90.870.10">
    <property type="entry name" value="DHBP synthase"/>
    <property type="match status" value="1"/>
</dbReference>
<feature type="binding site" evidence="20">
    <location>
        <position position="317"/>
    </location>
    <ligand>
        <name>GTP</name>
        <dbReference type="ChEBI" id="CHEBI:37565"/>
    </ligand>
</feature>
<dbReference type="InterPro" id="IPR032677">
    <property type="entry name" value="GTP_cyclohydro_II"/>
</dbReference>
<comment type="pathway">
    <text evidence="5 21">Cofactor biosynthesis; riboflavin biosynthesis; 2-hydroxy-3-oxobutyl phosphate from D-ribulose 5-phosphate: step 1/1.</text>
</comment>
<evidence type="ECO:0000256" key="18">
    <source>
        <dbReference type="ARBA" id="ARBA00043932"/>
    </source>
</evidence>
<dbReference type="NCBIfam" id="TIGR00505">
    <property type="entry name" value="ribA"/>
    <property type="match status" value="1"/>
</dbReference>
<dbReference type="FunFam" id="3.90.870.10:FF:000001">
    <property type="entry name" value="Riboflavin biosynthesis protein RibBA"/>
    <property type="match status" value="1"/>
</dbReference>
<dbReference type="FunFam" id="3.40.50.10990:FF:000001">
    <property type="entry name" value="Riboflavin biosynthesis protein RibBA"/>
    <property type="match status" value="1"/>
</dbReference>
<dbReference type="GO" id="GO:0005829">
    <property type="term" value="C:cytosol"/>
    <property type="evidence" value="ECO:0007669"/>
    <property type="project" value="TreeGrafter"/>
</dbReference>
<proteinExistence type="inferred from homology"/>
<evidence type="ECO:0000256" key="16">
    <source>
        <dbReference type="ARBA" id="ARBA00023239"/>
    </source>
</evidence>
<dbReference type="SUPFAM" id="SSF55821">
    <property type="entry name" value="YrdC/RibB"/>
    <property type="match status" value="1"/>
</dbReference>
<evidence type="ECO:0000256" key="21">
    <source>
        <dbReference type="HAMAP-Rule" id="MF_00180"/>
    </source>
</evidence>
<feature type="binding site" evidence="20">
    <location>
        <position position="267"/>
    </location>
    <ligand>
        <name>Zn(2+)</name>
        <dbReference type="ChEBI" id="CHEBI:29105"/>
        <note>catalytic</note>
    </ligand>
</feature>
<evidence type="ECO:0000256" key="7">
    <source>
        <dbReference type="ARBA" id="ARBA00008976"/>
    </source>
</evidence>
<keyword evidence="17" id="KW-0511">Multifunctional enzyme</keyword>
<sequence>MKFSPVEEAIEAQRQGKFVVVVDDEARENEGDLILPAEKMTRDAMAFMVRHTSGVVCVALPHDRADQLALPLMAPQDGAAQGTAFTVTVDVREGLTTGISARERAATIRALAAPGSGPNDFARPGHVFPLRAHPLGLFGRHGHTEAASELAAFAGFAPIGALCEIVRDDGEMARREDLFAFAEAFGLPIVQIADLLAYRRRGATRIELQSKARLPTRHGEFLAKVFRAGDGAEHVAFIYGDVEARENVLVRVHSECLTGDLLGSLRCDCGGQLEAALRLIAAEGRGALIYLRGHEGRGIGLSAKLRAYELQDKGNDTVDANLLLGLPVDGRSYEAAAAILRRLDVRSIKLLTNNPVKAEALIREGVSIVAIESIETEPTRENISYLSIKRSRMGHKLTSTDQTNEHSLICG</sequence>
<dbReference type="InterPro" id="IPR000926">
    <property type="entry name" value="RibA"/>
</dbReference>
<feature type="binding site" evidence="21">
    <location>
        <position position="28"/>
    </location>
    <ligand>
        <name>Mg(2+)</name>
        <dbReference type="ChEBI" id="CHEBI:18420"/>
        <label>2</label>
    </ligand>
</feature>
<comment type="similarity">
    <text evidence="21">Belongs to the DHBP synthase family.</text>
</comment>
<evidence type="ECO:0000313" key="24">
    <source>
        <dbReference type="Proteomes" id="UP000193978"/>
    </source>
</evidence>
<reference evidence="23 24" key="1">
    <citation type="submission" date="2017-02" db="EMBL/GenBank/DDBJ databases">
        <authorList>
            <person name="Peterson S.W."/>
        </authorList>
    </citation>
    <scope>NUCLEOTIDE SEQUENCE [LARGE SCALE GENOMIC DNA]</scope>
    <source>
        <strain evidence="23 24">S285</strain>
    </source>
</reference>
<evidence type="ECO:0000256" key="12">
    <source>
        <dbReference type="ARBA" id="ARBA00022833"/>
    </source>
</evidence>
<evidence type="ECO:0000256" key="3">
    <source>
        <dbReference type="ARBA" id="ARBA00002284"/>
    </source>
</evidence>
<feature type="binding site" evidence="21">
    <location>
        <begin position="27"/>
        <end position="28"/>
    </location>
    <ligand>
        <name>D-ribulose 5-phosphate</name>
        <dbReference type="ChEBI" id="CHEBI:58121"/>
    </ligand>
</feature>
<evidence type="ECO:0000256" key="9">
    <source>
        <dbReference type="ARBA" id="ARBA00022723"/>
    </source>
</evidence>